<keyword evidence="2" id="KW-1185">Reference proteome</keyword>
<evidence type="ECO:0008006" key="3">
    <source>
        <dbReference type="Google" id="ProtNLM"/>
    </source>
</evidence>
<organism evidence="1 2">
    <name type="scientific">Pyricularia grisea</name>
    <name type="common">Crabgrass-specific blast fungus</name>
    <name type="synonym">Magnaporthe grisea</name>
    <dbReference type="NCBI Taxonomy" id="148305"/>
    <lineage>
        <taxon>Eukaryota</taxon>
        <taxon>Fungi</taxon>
        <taxon>Dikarya</taxon>
        <taxon>Ascomycota</taxon>
        <taxon>Pezizomycotina</taxon>
        <taxon>Sordariomycetes</taxon>
        <taxon>Sordariomycetidae</taxon>
        <taxon>Magnaporthales</taxon>
        <taxon>Pyriculariaceae</taxon>
        <taxon>Pyricularia</taxon>
    </lineage>
</organism>
<sequence>MLLTGKSEVAFPLLGYTDQLHLSAACKHLRGISAPFIFKAVTIPVNGVGNIASLALLTLKNYGHFTKELKLLMRTGPPSLTSLAIFNFPPPLESTVFSTGLWTRLLNGIQDLHISLYGEGGTRRAAVRRIRTGSFLAQLGDVFFKHLPSLKRLKIAASERAPLDEDDTSSEDDEFPFGLGQMPVMEHLELVNIVVSGRLARFLKSGLITGPYSLSLVNITAKFEGDTHAEFFNSLVDARVPIASFTASFNE</sequence>
<name>A0ABQ8NQL1_PYRGI</name>
<reference evidence="1" key="1">
    <citation type="submission" date="2021-01" db="EMBL/GenBank/DDBJ databases">
        <title>Deciphering the adaptive evolutionary patterns associated with biogeogrpahic diversity in the finger millet blast pathogen Magnaporthe oryzae in Eastern Africa.</title>
        <authorList>
            <person name="Onyema G."/>
            <person name="Shittu T.A."/>
            <person name="Dodsworth S."/>
            <person name="Devilliers S."/>
            <person name="Muthumeenakshi S."/>
            <person name="Sreenivasaprasad S."/>
        </authorList>
    </citation>
    <scope>NUCLEOTIDE SEQUENCE</scope>
    <source>
        <strain evidence="1">D15/s37</strain>
    </source>
</reference>
<protein>
    <recommendedName>
        <fullName evidence="3">F-box domain-containing protein</fullName>
    </recommendedName>
</protein>
<evidence type="ECO:0000313" key="2">
    <source>
        <dbReference type="Proteomes" id="UP001059893"/>
    </source>
</evidence>
<gene>
    <name evidence="1" type="ORF">MCOR33_003868</name>
</gene>
<proteinExistence type="predicted"/>
<evidence type="ECO:0000313" key="1">
    <source>
        <dbReference type="EMBL" id="KAI6300463.1"/>
    </source>
</evidence>
<dbReference type="EMBL" id="JABSND010000052">
    <property type="protein sequence ID" value="KAI6300463.1"/>
    <property type="molecule type" value="Genomic_DNA"/>
</dbReference>
<accession>A0ABQ8NQL1</accession>
<comment type="caution">
    <text evidence="1">The sequence shown here is derived from an EMBL/GenBank/DDBJ whole genome shotgun (WGS) entry which is preliminary data.</text>
</comment>
<dbReference type="Proteomes" id="UP001059893">
    <property type="component" value="Unassembled WGS sequence"/>
</dbReference>